<accession>A0A9N7VC11</accession>
<gene>
    <name evidence="2" type="ORF">PLEPLA_LOCUS37513</name>
</gene>
<evidence type="ECO:0000313" key="3">
    <source>
        <dbReference type="Proteomes" id="UP001153269"/>
    </source>
</evidence>
<dbReference type="EMBL" id="CADEAL010004029">
    <property type="protein sequence ID" value="CAB1449827.1"/>
    <property type="molecule type" value="Genomic_DNA"/>
</dbReference>
<dbReference type="Proteomes" id="UP001153269">
    <property type="component" value="Unassembled WGS sequence"/>
</dbReference>
<proteinExistence type="predicted"/>
<organism evidence="2 3">
    <name type="scientific">Pleuronectes platessa</name>
    <name type="common">European plaice</name>
    <dbReference type="NCBI Taxonomy" id="8262"/>
    <lineage>
        <taxon>Eukaryota</taxon>
        <taxon>Metazoa</taxon>
        <taxon>Chordata</taxon>
        <taxon>Craniata</taxon>
        <taxon>Vertebrata</taxon>
        <taxon>Euteleostomi</taxon>
        <taxon>Actinopterygii</taxon>
        <taxon>Neopterygii</taxon>
        <taxon>Teleostei</taxon>
        <taxon>Neoteleostei</taxon>
        <taxon>Acanthomorphata</taxon>
        <taxon>Carangaria</taxon>
        <taxon>Pleuronectiformes</taxon>
        <taxon>Pleuronectoidei</taxon>
        <taxon>Pleuronectidae</taxon>
        <taxon>Pleuronectes</taxon>
    </lineage>
</organism>
<keyword evidence="3" id="KW-1185">Reference proteome</keyword>
<name>A0A9N7VC11_PLEPL</name>
<protein>
    <submittedName>
        <fullName evidence="2">Uncharacterized protein</fullName>
    </submittedName>
</protein>
<comment type="caution">
    <text evidence="2">The sequence shown here is derived from an EMBL/GenBank/DDBJ whole genome shotgun (WGS) entry which is preliminary data.</text>
</comment>
<reference evidence="2" key="1">
    <citation type="submission" date="2020-03" db="EMBL/GenBank/DDBJ databases">
        <authorList>
            <person name="Weist P."/>
        </authorList>
    </citation>
    <scope>NUCLEOTIDE SEQUENCE</scope>
</reference>
<sequence>MLDVERQQSVGDDTLDEAGQSGGCKAKHGPRHNRVAPLSTCGSTTSHRTGVVENLPAALEFFVFKVTVPCAPRPASFEFVLGNFPNPGGQSPGPAAQPAEVDLPEEIEKGHSVPKSSGLKIRVTETQRENRYARLKTTIDLAAHADRHRSRAGSECRRSLFQTPRGDVIREFSTSPGPQDAHSAPPQLGWKNIIENHTPCWFIAVELMCQAELCV</sequence>
<feature type="compositionally biased region" description="Basic residues" evidence="1">
    <location>
        <begin position="25"/>
        <end position="34"/>
    </location>
</feature>
<dbReference type="AlphaFoldDB" id="A0A9N7VC11"/>
<evidence type="ECO:0000313" key="2">
    <source>
        <dbReference type="EMBL" id="CAB1449827.1"/>
    </source>
</evidence>
<evidence type="ECO:0000256" key="1">
    <source>
        <dbReference type="SAM" id="MobiDB-lite"/>
    </source>
</evidence>
<feature type="region of interest" description="Disordered" evidence="1">
    <location>
        <begin position="1"/>
        <end position="47"/>
    </location>
</feature>